<dbReference type="CDD" id="cd17393">
    <property type="entry name" value="MFS_MosC_like"/>
    <property type="match status" value="1"/>
</dbReference>
<dbReference type="PANTHER" id="PTHR23514:SF13">
    <property type="entry name" value="INNER MEMBRANE PROTEIN YBJJ"/>
    <property type="match status" value="1"/>
</dbReference>
<feature type="transmembrane region" description="Helical" evidence="5">
    <location>
        <begin position="54"/>
        <end position="73"/>
    </location>
</feature>
<comment type="subcellular location">
    <subcellularLocation>
        <location evidence="1">Membrane</location>
        <topology evidence="1">Multi-pass membrane protein</topology>
    </subcellularLocation>
</comment>
<feature type="transmembrane region" description="Helical" evidence="5">
    <location>
        <begin position="328"/>
        <end position="347"/>
    </location>
</feature>
<keyword evidence="4 5" id="KW-0472">Membrane</keyword>
<feature type="transmembrane region" description="Helical" evidence="5">
    <location>
        <begin position="247"/>
        <end position="266"/>
    </location>
</feature>
<name>A0A4V5UU31_9BACT</name>
<evidence type="ECO:0000256" key="3">
    <source>
        <dbReference type="ARBA" id="ARBA00022989"/>
    </source>
</evidence>
<evidence type="ECO:0000259" key="6">
    <source>
        <dbReference type="PROSITE" id="PS50850"/>
    </source>
</evidence>
<keyword evidence="3 5" id="KW-1133">Transmembrane helix</keyword>
<evidence type="ECO:0000256" key="2">
    <source>
        <dbReference type="ARBA" id="ARBA00022692"/>
    </source>
</evidence>
<dbReference type="InterPro" id="IPR036259">
    <property type="entry name" value="MFS_trans_sf"/>
</dbReference>
<feature type="transmembrane region" description="Helical" evidence="5">
    <location>
        <begin position="207"/>
        <end position="227"/>
    </location>
</feature>
<dbReference type="InterPro" id="IPR020846">
    <property type="entry name" value="MFS_dom"/>
</dbReference>
<gene>
    <name evidence="7" type="ORF">FC093_14190</name>
</gene>
<feature type="transmembrane region" description="Helical" evidence="5">
    <location>
        <begin position="144"/>
        <end position="163"/>
    </location>
</feature>
<dbReference type="RefSeq" id="WP_137262459.1">
    <property type="nucleotide sequence ID" value="NZ_SZQL01000011.1"/>
</dbReference>
<dbReference type="PROSITE" id="PS50850">
    <property type="entry name" value="MFS"/>
    <property type="match status" value="1"/>
</dbReference>
<proteinExistence type="predicted"/>
<dbReference type="Proteomes" id="UP000305848">
    <property type="component" value="Unassembled WGS sequence"/>
</dbReference>
<dbReference type="SUPFAM" id="SSF103473">
    <property type="entry name" value="MFS general substrate transporter"/>
    <property type="match status" value="1"/>
</dbReference>
<dbReference type="GO" id="GO:0022857">
    <property type="term" value="F:transmembrane transporter activity"/>
    <property type="evidence" value="ECO:0007669"/>
    <property type="project" value="InterPro"/>
</dbReference>
<keyword evidence="2 5" id="KW-0812">Transmembrane</keyword>
<feature type="transmembrane region" description="Helical" evidence="5">
    <location>
        <begin position="359"/>
        <end position="379"/>
    </location>
</feature>
<dbReference type="Gene3D" id="1.20.1250.20">
    <property type="entry name" value="MFS general substrate transporter like domains"/>
    <property type="match status" value="2"/>
</dbReference>
<protein>
    <submittedName>
        <fullName evidence="7">MFS transporter</fullName>
    </submittedName>
</protein>
<dbReference type="GO" id="GO:0016020">
    <property type="term" value="C:membrane"/>
    <property type="evidence" value="ECO:0007669"/>
    <property type="project" value="UniProtKB-SubCell"/>
</dbReference>
<comment type="caution">
    <text evidence="7">The sequence shown here is derived from an EMBL/GenBank/DDBJ whole genome shotgun (WGS) entry which is preliminary data.</text>
</comment>
<dbReference type="Pfam" id="PF07690">
    <property type="entry name" value="MFS_1"/>
    <property type="match status" value="1"/>
</dbReference>
<evidence type="ECO:0000256" key="4">
    <source>
        <dbReference type="ARBA" id="ARBA00023136"/>
    </source>
</evidence>
<feature type="transmembrane region" description="Helical" evidence="5">
    <location>
        <begin position="278"/>
        <end position="297"/>
    </location>
</feature>
<feature type="transmembrane region" description="Helical" evidence="5">
    <location>
        <begin position="80"/>
        <end position="99"/>
    </location>
</feature>
<evidence type="ECO:0000313" key="8">
    <source>
        <dbReference type="Proteomes" id="UP000305848"/>
    </source>
</evidence>
<keyword evidence="8" id="KW-1185">Reference proteome</keyword>
<dbReference type="InterPro" id="IPR051788">
    <property type="entry name" value="MFS_Transporter"/>
</dbReference>
<evidence type="ECO:0000256" key="1">
    <source>
        <dbReference type="ARBA" id="ARBA00004141"/>
    </source>
</evidence>
<dbReference type="OrthoDB" id="9809599at2"/>
<dbReference type="PANTHER" id="PTHR23514">
    <property type="entry name" value="BYPASS OF STOP CODON PROTEIN 6"/>
    <property type="match status" value="1"/>
</dbReference>
<feature type="transmembrane region" description="Helical" evidence="5">
    <location>
        <begin position="303"/>
        <end position="321"/>
    </location>
</feature>
<feature type="transmembrane region" description="Helical" evidence="5">
    <location>
        <begin position="17"/>
        <end position="34"/>
    </location>
</feature>
<accession>A0A4V5UU31</accession>
<feature type="transmembrane region" description="Helical" evidence="5">
    <location>
        <begin position="169"/>
        <end position="186"/>
    </location>
</feature>
<dbReference type="EMBL" id="SZQL01000011">
    <property type="protein sequence ID" value="TKK67443.1"/>
    <property type="molecule type" value="Genomic_DNA"/>
</dbReference>
<dbReference type="AlphaFoldDB" id="A0A4V5UU31"/>
<feature type="domain" description="Major facilitator superfamily (MFS) profile" evidence="6">
    <location>
        <begin position="13"/>
        <end position="384"/>
    </location>
</feature>
<dbReference type="InterPro" id="IPR011701">
    <property type="entry name" value="MFS"/>
</dbReference>
<evidence type="ECO:0000313" key="7">
    <source>
        <dbReference type="EMBL" id="TKK67443.1"/>
    </source>
</evidence>
<reference evidence="7 8" key="1">
    <citation type="submission" date="2019-05" db="EMBL/GenBank/DDBJ databases">
        <title>Panacibacter sp. strain 17mud1-8 Genome sequencing and assembly.</title>
        <authorList>
            <person name="Chhetri G."/>
        </authorList>
    </citation>
    <scope>NUCLEOTIDE SEQUENCE [LARGE SCALE GENOMIC DNA]</scope>
    <source>
        <strain evidence="7 8">17mud1-8</strain>
    </source>
</reference>
<organism evidence="7 8">
    <name type="scientific">Ilyomonas limi</name>
    <dbReference type="NCBI Taxonomy" id="2575867"/>
    <lineage>
        <taxon>Bacteria</taxon>
        <taxon>Pseudomonadati</taxon>
        <taxon>Bacteroidota</taxon>
        <taxon>Chitinophagia</taxon>
        <taxon>Chitinophagales</taxon>
        <taxon>Chitinophagaceae</taxon>
        <taxon>Ilyomonas</taxon>
    </lineage>
</organism>
<sequence>MATALLARLPIQRVHRIAVSSFFFLFGLCFATWASRIPDIKLELQLSDGELGGVLFALPVGLMTSLPISGWIVGKYGSRIALTVGAVLYPITLIFLGLAATRWQLAAALFVFGLWGNMCNIAANTQAVGVEGMYGRSIMASFHGVWSLAGFSGALIGSVIIAAHIIPPVHFAIITAVALSLNLLFFKQLLPADNRAASQPIFAKPDATLLKLGLIAFCSMVAEGTMFDWSGVYFQKVVAAPKELETLGYVAFMSTMATGRFVADWLTNKIGKKTTLQISGLLITTGLTIAIIFPFLIPATIGFLLVGFGVSSIVPLIYGVAGKSKTMSAGVAIAAVSTIGFLGFLLGPPTIGFIAQVSSLKWSFTLIAALAFCNIILAAKVEFE</sequence>
<feature type="transmembrane region" description="Helical" evidence="5">
    <location>
        <begin position="105"/>
        <end position="123"/>
    </location>
</feature>
<evidence type="ECO:0000256" key="5">
    <source>
        <dbReference type="SAM" id="Phobius"/>
    </source>
</evidence>